<accession>A0A328PTI2</accession>
<protein>
    <submittedName>
        <fullName evidence="1">Uncharacterized protein</fullName>
    </submittedName>
</protein>
<organism evidence="1 2">
    <name type="scientific">Mycoplasma wenyonii</name>
    <dbReference type="NCBI Taxonomy" id="65123"/>
    <lineage>
        <taxon>Bacteria</taxon>
        <taxon>Bacillati</taxon>
        <taxon>Mycoplasmatota</taxon>
        <taxon>Mollicutes</taxon>
        <taxon>Mycoplasmataceae</taxon>
        <taxon>Mycoplasma</taxon>
    </lineage>
</organism>
<reference evidence="2" key="1">
    <citation type="submission" date="2018-06" db="EMBL/GenBank/DDBJ databases">
        <authorList>
            <person name="Martinez Ocampo F."/>
            <person name="Quiroz Castaneda R.E."/>
            <person name="Rojas Lopez X."/>
        </authorList>
    </citation>
    <scope>NUCLEOTIDE SEQUENCE [LARGE SCALE GENOMIC DNA]</scope>
    <source>
        <strain evidence="2">INIFAP02</strain>
    </source>
</reference>
<evidence type="ECO:0000313" key="2">
    <source>
        <dbReference type="Proteomes" id="UP000249762"/>
    </source>
</evidence>
<dbReference type="Proteomes" id="UP000249762">
    <property type="component" value="Unassembled WGS sequence"/>
</dbReference>
<sequence length="151" mass="17397">MTKNESLHPLGKYIRLSREKNTQLLATRHFGLSASEGLVELPFDKGKRDKSSYWILRKGQIAVDLMHLGQVREFAFERYTHNDLGIISNIHTVFSISDFSLDGKYLFLILKSQRKKNILLHYACHGVEMVLPWEDFCNLPIRVPPPASKKS</sequence>
<evidence type="ECO:0000313" key="1">
    <source>
        <dbReference type="EMBL" id="RAO94781.1"/>
    </source>
</evidence>
<dbReference type="OrthoDB" id="9816225at2"/>
<dbReference type="AlphaFoldDB" id="A0A328PTI2"/>
<dbReference type="RefSeq" id="WP_112665891.1">
    <property type="nucleotide sequence ID" value="NZ_QKVO01000023.1"/>
</dbReference>
<gene>
    <name evidence="1" type="ORF">DNK47_03185</name>
</gene>
<dbReference type="SUPFAM" id="SSF116734">
    <property type="entry name" value="DNA methylase specificity domain"/>
    <property type="match status" value="1"/>
</dbReference>
<keyword evidence="2" id="KW-1185">Reference proteome</keyword>
<name>A0A328PTI2_9MOLU</name>
<proteinExistence type="predicted"/>
<dbReference type="EMBL" id="QKVO01000023">
    <property type="protein sequence ID" value="RAO94781.1"/>
    <property type="molecule type" value="Genomic_DNA"/>
</dbReference>
<comment type="caution">
    <text evidence="1">The sequence shown here is derived from an EMBL/GenBank/DDBJ whole genome shotgun (WGS) entry which is preliminary data.</text>
</comment>